<evidence type="ECO:0000313" key="1">
    <source>
        <dbReference type="EMBL" id="OIP66958.1"/>
    </source>
</evidence>
<gene>
    <name evidence="1" type="ORF">AUK42_07340</name>
</gene>
<dbReference type="SUPFAM" id="SSF52540">
    <property type="entry name" value="P-loop containing nucleoside triphosphate hydrolases"/>
    <property type="match status" value="1"/>
</dbReference>
<dbReference type="Proteomes" id="UP000182763">
    <property type="component" value="Unassembled WGS sequence"/>
</dbReference>
<dbReference type="STRING" id="1805029.AUK42_07340"/>
<name>A0A1J5GGD7_9BACT</name>
<evidence type="ECO:0000313" key="2">
    <source>
        <dbReference type="Proteomes" id="UP000182763"/>
    </source>
</evidence>
<evidence type="ECO:0008006" key="3">
    <source>
        <dbReference type="Google" id="ProtNLM"/>
    </source>
</evidence>
<proteinExistence type="predicted"/>
<reference evidence="1 2" key="1">
    <citation type="journal article" date="2016" name="Environ. Microbiol.">
        <title>Genomic resolution of a cold subsurface aquifer community provides metabolic insights for novel microbes adapted to high CO concentrations.</title>
        <authorList>
            <person name="Probst A.J."/>
            <person name="Castelle C.J."/>
            <person name="Singh A."/>
            <person name="Brown C.T."/>
            <person name="Anantharaman K."/>
            <person name="Sharon I."/>
            <person name="Hug L.A."/>
            <person name="Burstein D."/>
            <person name="Emerson J.B."/>
            <person name="Thomas B.C."/>
            <person name="Banfield J.F."/>
        </authorList>
    </citation>
    <scope>NUCLEOTIDE SEQUENCE [LARGE SCALE GENOMIC DNA]</scope>
    <source>
        <strain evidence="1">CG2_30_33_13</strain>
    </source>
</reference>
<organism evidence="1 2">
    <name type="scientific">Candidatus Infernicultor aquiphilus</name>
    <dbReference type="NCBI Taxonomy" id="1805029"/>
    <lineage>
        <taxon>Bacteria</taxon>
        <taxon>Pseudomonadati</taxon>
        <taxon>Atribacterota</taxon>
        <taxon>Candidatus Phoenicimicrobiia</taxon>
        <taxon>Candidatus Pheonicimicrobiales</taxon>
        <taxon>Candidatus Phoenicimicrobiaceae</taxon>
        <taxon>Candidatus Infernicultor</taxon>
    </lineage>
</organism>
<dbReference type="AlphaFoldDB" id="A0A1J5GGD7"/>
<protein>
    <recommendedName>
        <fullName evidence="3">Cobalamin biosynthesis protein CobQ</fullName>
    </recommendedName>
</protein>
<accession>A0A1J5GGD7</accession>
<sequence length="223" mass="25620">MLSKRIKIFVGGFGSGKTEIAINYSIYCRKNYRQVAIVDLDIVNPYFRTREAKDALNLKDIKVIAPQDEWAYAGLPLISPEIKGLIQDADYHLILDVGGDDIGTVVLGNFKSFLQDLDYEMLLVVNSYRPFTQSILQIKQMAQEIENTSRLKISGVISNPNLSIQTDEEIIKQGHILIKRAAQKLKLPLKFICIDERFSQKLKTENFKEAVFYIKRFMKLPWE</sequence>
<dbReference type="InterPro" id="IPR027417">
    <property type="entry name" value="P-loop_NTPase"/>
</dbReference>
<dbReference type="Gene3D" id="3.40.50.300">
    <property type="entry name" value="P-loop containing nucleotide triphosphate hydrolases"/>
    <property type="match status" value="1"/>
</dbReference>
<comment type="caution">
    <text evidence="1">The sequence shown here is derived from an EMBL/GenBank/DDBJ whole genome shotgun (WGS) entry which is preliminary data.</text>
</comment>
<dbReference type="EMBL" id="MNYY01000146">
    <property type="protein sequence ID" value="OIP66958.1"/>
    <property type="molecule type" value="Genomic_DNA"/>
</dbReference>